<evidence type="ECO:0000256" key="1">
    <source>
        <dbReference type="SAM" id="Phobius"/>
    </source>
</evidence>
<keyword evidence="1" id="KW-0472">Membrane</keyword>
<keyword evidence="4" id="KW-1185">Reference proteome</keyword>
<proteinExistence type="predicted"/>
<evidence type="ECO:0000313" key="3">
    <source>
        <dbReference type="EMBL" id="TCD67192.1"/>
    </source>
</evidence>
<dbReference type="Proteomes" id="UP000292702">
    <property type="component" value="Unassembled WGS sequence"/>
</dbReference>
<organism evidence="3 4">
    <name type="scientific">Steccherinum ochraceum</name>
    <dbReference type="NCBI Taxonomy" id="92696"/>
    <lineage>
        <taxon>Eukaryota</taxon>
        <taxon>Fungi</taxon>
        <taxon>Dikarya</taxon>
        <taxon>Basidiomycota</taxon>
        <taxon>Agaricomycotina</taxon>
        <taxon>Agaricomycetes</taxon>
        <taxon>Polyporales</taxon>
        <taxon>Steccherinaceae</taxon>
        <taxon>Steccherinum</taxon>
    </lineage>
</organism>
<keyword evidence="1" id="KW-1133">Transmembrane helix</keyword>
<dbReference type="Pfam" id="PF20152">
    <property type="entry name" value="DUF6534"/>
    <property type="match status" value="1"/>
</dbReference>
<gene>
    <name evidence="3" type="ORF">EIP91_000419</name>
</gene>
<feature type="domain" description="DUF6534" evidence="2">
    <location>
        <begin position="63"/>
        <end position="150"/>
    </location>
</feature>
<keyword evidence="1" id="KW-0812">Transmembrane</keyword>
<feature type="transmembrane region" description="Helical" evidence="1">
    <location>
        <begin position="56"/>
        <end position="79"/>
    </location>
</feature>
<reference evidence="3 4" key="1">
    <citation type="submission" date="2018-11" db="EMBL/GenBank/DDBJ databases">
        <title>Genome assembly of Steccherinum ochraceum LE-BIN_3174, the white-rot fungus of the Steccherinaceae family (The Residual Polyporoid clade, Polyporales, Basidiomycota).</title>
        <authorList>
            <person name="Fedorova T.V."/>
            <person name="Glazunova O.A."/>
            <person name="Landesman E.O."/>
            <person name="Moiseenko K.V."/>
            <person name="Psurtseva N.V."/>
            <person name="Savinova O.S."/>
            <person name="Shakhova N.V."/>
            <person name="Tyazhelova T.V."/>
            <person name="Vasina D.V."/>
        </authorList>
    </citation>
    <scope>NUCLEOTIDE SEQUENCE [LARGE SCALE GENOMIC DNA]</scope>
    <source>
        <strain evidence="3 4">LE-BIN_3174</strain>
    </source>
</reference>
<dbReference type="EMBL" id="RWJN01000107">
    <property type="protein sequence ID" value="TCD67192.1"/>
    <property type="molecule type" value="Genomic_DNA"/>
</dbReference>
<dbReference type="OrthoDB" id="3190888at2759"/>
<accession>A0A4R0RJ94</accession>
<dbReference type="InterPro" id="IPR045339">
    <property type="entry name" value="DUF6534"/>
</dbReference>
<evidence type="ECO:0000313" key="4">
    <source>
        <dbReference type="Proteomes" id="UP000292702"/>
    </source>
</evidence>
<dbReference type="AlphaFoldDB" id="A0A4R0RJ94"/>
<comment type="caution">
    <text evidence="3">The sequence shown here is derived from an EMBL/GenBank/DDBJ whole genome shotgun (WGS) entry which is preliminary data.</text>
</comment>
<protein>
    <recommendedName>
        <fullName evidence="2">DUF6534 domain-containing protein</fullName>
    </recommendedName>
</protein>
<feature type="transmembrane region" description="Helical" evidence="1">
    <location>
        <begin position="12"/>
        <end position="36"/>
    </location>
</feature>
<evidence type="ECO:0000259" key="2">
    <source>
        <dbReference type="Pfam" id="PF20152"/>
    </source>
</evidence>
<dbReference type="PANTHER" id="PTHR40465:SF1">
    <property type="entry name" value="DUF6534 DOMAIN-CONTAINING PROTEIN"/>
    <property type="match status" value="1"/>
</dbReference>
<dbReference type="PANTHER" id="PTHR40465">
    <property type="entry name" value="CHROMOSOME 1, WHOLE GENOME SHOTGUN SEQUENCE"/>
    <property type="match status" value="1"/>
</dbReference>
<name>A0A4R0RJ94_9APHY</name>
<feature type="transmembrane region" description="Helical" evidence="1">
    <location>
        <begin position="127"/>
        <end position="147"/>
    </location>
</feature>
<sequence>MFYASRIRGLSGNFWAAGVVALTSLAQVTLSIWNGVELRSIGQLRPPTNTSAFRSAVVWFSMSAFCDILVTLSMSYYLYKAAKKTVVRRTTLMLTRLITFTVETGFLTAAFAIVEAILFAVSHTTLLYSLFIGVTPKLYSNCLLALLNSRLQISNGRMADSSNVNFITDMQSSSRSAHGSGFNVADVHADNLDDAIELDKVHHQPQHYRKTEED</sequence>
<feature type="transmembrane region" description="Helical" evidence="1">
    <location>
        <begin position="100"/>
        <end position="121"/>
    </location>
</feature>